<evidence type="ECO:0000313" key="2">
    <source>
        <dbReference type="EMBL" id="SCX62099.1"/>
    </source>
</evidence>
<evidence type="ECO:0000256" key="1">
    <source>
        <dbReference type="SAM" id="Phobius"/>
    </source>
</evidence>
<keyword evidence="1" id="KW-0812">Transmembrane</keyword>
<evidence type="ECO:0000313" key="3">
    <source>
        <dbReference type="Proteomes" id="UP000183569"/>
    </source>
</evidence>
<gene>
    <name evidence="2" type="ORF">SAMN02927897_04261</name>
</gene>
<organism evidence="2 3">
    <name type="scientific">Kosakonia sacchari</name>
    <dbReference type="NCBI Taxonomy" id="1158459"/>
    <lineage>
        <taxon>Bacteria</taxon>
        <taxon>Pseudomonadati</taxon>
        <taxon>Pseudomonadota</taxon>
        <taxon>Gammaproteobacteria</taxon>
        <taxon>Enterobacterales</taxon>
        <taxon>Enterobacteriaceae</taxon>
        <taxon>Kosakonia</taxon>
    </lineage>
</organism>
<comment type="caution">
    <text evidence="2">The sequence shown here is derived from an EMBL/GenBank/DDBJ whole genome shotgun (WGS) entry which is preliminary data.</text>
</comment>
<sequence>MIRRIFLPSGKTCLARGPYILIFLLLHILFLVVAFNVAELPVLPLVCFLLYTYLKLNINAQRCRDSGAKGRYVVIFSLLVYLASLAVAATGVVSDVECVSLGIRIYFGYDVLVFFVFMLAPTQLKQQINSTDHVSISGGENE</sequence>
<proteinExistence type="predicted"/>
<feature type="transmembrane region" description="Helical" evidence="1">
    <location>
        <begin position="72"/>
        <end position="93"/>
    </location>
</feature>
<protein>
    <recommendedName>
        <fullName evidence="4">DUF805 domain-containing protein</fullName>
    </recommendedName>
</protein>
<reference evidence="2 3" key="1">
    <citation type="submission" date="2016-10" db="EMBL/GenBank/DDBJ databases">
        <authorList>
            <person name="Varghese N."/>
            <person name="Submissions S."/>
        </authorList>
    </citation>
    <scope>NUCLEOTIDE SEQUENCE [LARGE SCALE GENOMIC DNA]</scope>
    <source>
        <strain evidence="2 3">CGMCC 1.12102</strain>
    </source>
</reference>
<dbReference type="Proteomes" id="UP000183569">
    <property type="component" value="Unassembled WGS sequence"/>
</dbReference>
<feature type="transmembrane region" description="Helical" evidence="1">
    <location>
        <begin position="99"/>
        <end position="120"/>
    </location>
</feature>
<name>A0A1G4Z8U3_9ENTR</name>
<accession>A0A1G4Z8U3</accession>
<keyword evidence="1" id="KW-0472">Membrane</keyword>
<feature type="transmembrane region" description="Helical" evidence="1">
    <location>
        <begin position="20"/>
        <end position="51"/>
    </location>
</feature>
<dbReference type="EMBL" id="FMUI01000018">
    <property type="protein sequence ID" value="SCX62099.1"/>
    <property type="molecule type" value="Genomic_DNA"/>
</dbReference>
<dbReference type="AlphaFoldDB" id="A0A1G4Z8U3"/>
<evidence type="ECO:0008006" key="4">
    <source>
        <dbReference type="Google" id="ProtNLM"/>
    </source>
</evidence>
<keyword evidence="1" id="KW-1133">Transmembrane helix</keyword>